<evidence type="ECO:0000256" key="1">
    <source>
        <dbReference type="ARBA" id="ARBA00004370"/>
    </source>
</evidence>
<geneLocation type="mitochondrion" evidence="11"/>
<keyword evidence="9" id="KW-1278">Translocase</keyword>
<evidence type="ECO:0000256" key="6">
    <source>
        <dbReference type="ARBA" id="ARBA00022989"/>
    </source>
</evidence>
<dbReference type="GO" id="GO:0031966">
    <property type="term" value="C:mitochondrial membrane"/>
    <property type="evidence" value="ECO:0007669"/>
    <property type="project" value="UniProtKB-SubCell"/>
</dbReference>
<evidence type="ECO:0000256" key="9">
    <source>
        <dbReference type="RuleBase" id="RU003640"/>
    </source>
</evidence>
<evidence type="ECO:0000256" key="8">
    <source>
        <dbReference type="ARBA" id="ARBA00049551"/>
    </source>
</evidence>
<keyword evidence="7 9" id="KW-0472">Membrane</keyword>
<comment type="function">
    <text evidence="9">Core subunit of the mitochondrial membrane respiratory chain NADH dehydrogenase (Complex I) which catalyzes electron transfer from NADH through the respiratory chain, using ubiquinone as an electron acceptor. Essential for the catalytic activity of complex I.</text>
</comment>
<dbReference type="PANTHER" id="PTHR11058">
    <property type="entry name" value="NADH-UBIQUINONE OXIDOREDUCTASE CHAIN 3"/>
    <property type="match status" value="1"/>
</dbReference>
<accession>A0A8F8FFB3</accession>
<dbReference type="EC" id="7.1.1.2" evidence="9"/>
<comment type="subcellular location">
    <subcellularLocation>
        <location evidence="1">Membrane</location>
    </subcellularLocation>
    <subcellularLocation>
        <location evidence="9">Mitochondrion membrane</location>
        <topology evidence="9">Multi-pass membrane protein</topology>
    </subcellularLocation>
</comment>
<comment type="similarity">
    <text evidence="2 9">Belongs to the complex I subunit 3 family.</text>
</comment>
<comment type="catalytic activity">
    <reaction evidence="8 9">
        <text>a ubiquinone + NADH + 5 H(+)(in) = a ubiquinol + NAD(+) + 4 H(+)(out)</text>
        <dbReference type="Rhea" id="RHEA:29091"/>
        <dbReference type="Rhea" id="RHEA-COMP:9565"/>
        <dbReference type="Rhea" id="RHEA-COMP:9566"/>
        <dbReference type="ChEBI" id="CHEBI:15378"/>
        <dbReference type="ChEBI" id="CHEBI:16389"/>
        <dbReference type="ChEBI" id="CHEBI:17976"/>
        <dbReference type="ChEBI" id="CHEBI:57540"/>
        <dbReference type="ChEBI" id="CHEBI:57945"/>
        <dbReference type="EC" id="7.1.1.2"/>
    </reaction>
</comment>
<name>A0A8F8FFB3_9CRUS</name>
<organism evidence="11">
    <name type="scientific">Dimorphostylis asiatica</name>
    <dbReference type="NCBI Taxonomy" id="2840398"/>
    <lineage>
        <taxon>Eukaryota</taxon>
        <taxon>Metazoa</taxon>
        <taxon>Ecdysozoa</taxon>
        <taxon>Arthropoda</taxon>
        <taxon>Crustacea</taxon>
        <taxon>Multicrustacea</taxon>
        <taxon>Malacostraca</taxon>
        <taxon>Eumalacostraca</taxon>
        <taxon>Peracarida</taxon>
        <taxon>Cumacea</taxon>
        <taxon>Diastylidae</taxon>
        <taxon>Dimorphostylis</taxon>
    </lineage>
</organism>
<keyword evidence="6 9" id="KW-1133">Transmembrane helix</keyword>
<protein>
    <recommendedName>
        <fullName evidence="3 9">NADH-ubiquinone oxidoreductase chain 3</fullName>
        <ecNumber evidence="9">7.1.1.2</ecNumber>
    </recommendedName>
</protein>
<feature type="signal peptide" evidence="10">
    <location>
        <begin position="1"/>
        <end position="23"/>
    </location>
</feature>
<dbReference type="Gene3D" id="1.20.58.1610">
    <property type="entry name" value="NADH:ubiquinone/plastoquinone oxidoreductase, chain 3"/>
    <property type="match status" value="1"/>
</dbReference>
<keyword evidence="9 11" id="KW-0496">Mitochondrion</keyword>
<keyword evidence="9" id="KW-0249">Electron transport</keyword>
<evidence type="ECO:0000313" key="11">
    <source>
        <dbReference type="EMBL" id="QXX99494.1"/>
    </source>
</evidence>
<feature type="transmembrane region" description="Helical" evidence="9">
    <location>
        <begin position="84"/>
        <end position="103"/>
    </location>
</feature>
<feature type="transmembrane region" description="Helical" evidence="9">
    <location>
        <begin position="55"/>
        <end position="77"/>
    </location>
</feature>
<dbReference type="EMBL" id="MZ240751">
    <property type="protein sequence ID" value="QXX99494.1"/>
    <property type="molecule type" value="Genomic_DNA"/>
</dbReference>
<dbReference type="AlphaFoldDB" id="A0A8F8FFB3"/>
<dbReference type="PANTHER" id="PTHR11058:SF9">
    <property type="entry name" value="NADH-UBIQUINONE OXIDOREDUCTASE CHAIN 3"/>
    <property type="match status" value="1"/>
</dbReference>
<keyword evidence="5 9" id="KW-0812">Transmembrane</keyword>
<keyword evidence="10" id="KW-0732">Signal</keyword>
<keyword evidence="9" id="KW-0520">NAD</keyword>
<feature type="chain" id="PRO_5034251299" description="NADH-ubiquinone oxidoreductase chain 3" evidence="10">
    <location>
        <begin position="24"/>
        <end position="115"/>
    </location>
</feature>
<evidence type="ECO:0000256" key="2">
    <source>
        <dbReference type="ARBA" id="ARBA00008472"/>
    </source>
</evidence>
<dbReference type="GO" id="GO:0030964">
    <property type="term" value="C:NADH dehydrogenase complex"/>
    <property type="evidence" value="ECO:0007669"/>
    <property type="project" value="TreeGrafter"/>
</dbReference>
<proteinExistence type="inferred from homology"/>
<evidence type="ECO:0000256" key="7">
    <source>
        <dbReference type="ARBA" id="ARBA00023136"/>
    </source>
</evidence>
<dbReference type="InterPro" id="IPR038430">
    <property type="entry name" value="NDAH_ubi_oxred_su3_sf"/>
</dbReference>
<gene>
    <name evidence="11" type="primary">ND3</name>
</gene>
<keyword evidence="9" id="KW-0679">Respiratory chain</keyword>
<evidence type="ECO:0000256" key="5">
    <source>
        <dbReference type="ARBA" id="ARBA00022692"/>
    </source>
</evidence>
<evidence type="ECO:0000256" key="10">
    <source>
        <dbReference type="SAM" id="SignalP"/>
    </source>
</evidence>
<dbReference type="InterPro" id="IPR000440">
    <property type="entry name" value="NADH_UbQ/plastoQ_OxRdtase_su3"/>
</dbReference>
<sequence>MFMILIFMIIAVAISFLATMTSSSSKMMTNTEKLSPYECGFDSIGMNRLQFSLQFFMISVIFLVFDVEICLIFPLMFYTKMSNLSVFFITSQMFMIILLLSVIHEWNQGILNWKS</sequence>
<evidence type="ECO:0000256" key="3">
    <source>
        <dbReference type="ARBA" id="ARBA00021007"/>
    </source>
</evidence>
<keyword evidence="4 9" id="KW-0813">Transport</keyword>
<keyword evidence="9" id="KW-0830">Ubiquinone</keyword>
<dbReference type="Pfam" id="PF00507">
    <property type="entry name" value="Oxidored_q4"/>
    <property type="match status" value="1"/>
</dbReference>
<evidence type="ECO:0000256" key="4">
    <source>
        <dbReference type="ARBA" id="ARBA00022448"/>
    </source>
</evidence>
<dbReference type="GO" id="GO:0008137">
    <property type="term" value="F:NADH dehydrogenase (ubiquinone) activity"/>
    <property type="evidence" value="ECO:0007669"/>
    <property type="project" value="UniProtKB-UniRule"/>
</dbReference>
<reference evidence="11" key="1">
    <citation type="submission" date="2021-05" db="EMBL/GenBank/DDBJ databases">
        <title>Mitochondrial complete genome of Dimorphostylis asiatica.</title>
        <authorList>
            <person name="Park J."/>
        </authorList>
    </citation>
    <scope>NUCLEOTIDE SEQUENCE</scope>
</reference>